<protein>
    <submittedName>
        <fullName evidence="5">Transcriptional regulator PhnF</fullName>
    </submittedName>
</protein>
<feature type="domain" description="HTH gntR-type" evidence="4">
    <location>
        <begin position="19"/>
        <end position="87"/>
    </location>
</feature>
<dbReference type="InterPro" id="IPR050679">
    <property type="entry name" value="Bact_HTH_transcr_reg"/>
</dbReference>
<organism evidence="5 6">
    <name type="scientific">Sinorhizobium sojae CCBAU 05684</name>
    <dbReference type="NCBI Taxonomy" id="716928"/>
    <lineage>
        <taxon>Bacteria</taxon>
        <taxon>Pseudomonadati</taxon>
        <taxon>Pseudomonadota</taxon>
        <taxon>Alphaproteobacteria</taxon>
        <taxon>Hyphomicrobiales</taxon>
        <taxon>Rhizobiaceae</taxon>
        <taxon>Sinorhizobium/Ensifer group</taxon>
        <taxon>Sinorhizobium</taxon>
    </lineage>
</organism>
<dbReference type="Pfam" id="PF07702">
    <property type="entry name" value="UTRA"/>
    <property type="match status" value="1"/>
</dbReference>
<accession>A0A249PHH3</accession>
<gene>
    <name evidence="5" type="ORF">SJ05684_b43860</name>
</gene>
<evidence type="ECO:0000313" key="5">
    <source>
        <dbReference type="EMBL" id="ASY65368.1"/>
    </source>
</evidence>
<dbReference type="InterPro" id="IPR036388">
    <property type="entry name" value="WH-like_DNA-bd_sf"/>
</dbReference>
<evidence type="ECO:0000256" key="1">
    <source>
        <dbReference type="ARBA" id="ARBA00023015"/>
    </source>
</evidence>
<keyword evidence="6" id="KW-1185">Reference proteome</keyword>
<dbReference type="InterPro" id="IPR000524">
    <property type="entry name" value="Tscrpt_reg_HTH_GntR"/>
</dbReference>
<evidence type="ECO:0000313" key="6">
    <source>
        <dbReference type="Proteomes" id="UP000217211"/>
    </source>
</evidence>
<dbReference type="CDD" id="cd07377">
    <property type="entry name" value="WHTH_GntR"/>
    <property type="match status" value="1"/>
</dbReference>
<proteinExistence type="predicted"/>
<dbReference type="InterPro" id="IPR011663">
    <property type="entry name" value="UTRA"/>
</dbReference>
<dbReference type="SUPFAM" id="SSF64288">
    <property type="entry name" value="Chorismate lyase-like"/>
    <property type="match status" value="1"/>
</dbReference>
<dbReference type="AlphaFoldDB" id="A0A249PHH3"/>
<dbReference type="PRINTS" id="PR00035">
    <property type="entry name" value="HTHGNTR"/>
</dbReference>
<dbReference type="InterPro" id="IPR012702">
    <property type="entry name" value="CP_lyase_PhnF"/>
</dbReference>
<evidence type="ECO:0000256" key="2">
    <source>
        <dbReference type="ARBA" id="ARBA00023125"/>
    </source>
</evidence>
<dbReference type="KEGG" id="esj:SJ05684_b43860"/>
<keyword evidence="2" id="KW-0238">DNA-binding</keyword>
<dbReference type="Proteomes" id="UP000217211">
    <property type="component" value="Plasmid pSJ05684b"/>
</dbReference>
<dbReference type="InterPro" id="IPR036390">
    <property type="entry name" value="WH_DNA-bd_sf"/>
</dbReference>
<dbReference type="Gene3D" id="3.40.1410.10">
    <property type="entry name" value="Chorismate lyase-like"/>
    <property type="match status" value="1"/>
</dbReference>
<dbReference type="SMART" id="SM00345">
    <property type="entry name" value="HTH_GNTR"/>
    <property type="match status" value="1"/>
</dbReference>
<dbReference type="eggNOG" id="COG2188">
    <property type="taxonomic scope" value="Bacteria"/>
</dbReference>
<evidence type="ECO:0000259" key="4">
    <source>
        <dbReference type="PROSITE" id="PS50949"/>
    </source>
</evidence>
<dbReference type="GO" id="GO:0003677">
    <property type="term" value="F:DNA binding"/>
    <property type="evidence" value="ECO:0007669"/>
    <property type="project" value="UniProtKB-KW"/>
</dbReference>
<sequence>MTSVKKMVARKTIERRTGVALWRQITDRIRLAIGNGEYDATGMVPPETALAREFGVNRHTVRSALAALAEEGLVRAVQGRGTLIERKDRVIYPISRRTRFSAGLGRQVKEIGSSLLGHSKVQASGEVAAALALPPGSLVVELQTVSSGDGRPLSATVAYFPAERFPEMAQQYARLGSVTKAFAAQGLDDYVRVSTEIVARHAGAAELELLKLSPGAIVLEALSVNADLDGRPVEYSRTRFAADRMKFRIET</sequence>
<dbReference type="PANTHER" id="PTHR44846:SF1">
    <property type="entry name" value="MANNOSYL-D-GLYCERATE TRANSPORT_METABOLISM SYSTEM REPRESSOR MNGR-RELATED"/>
    <property type="match status" value="1"/>
</dbReference>
<keyword evidence="3" id="KW-0804">Transcription</keyword>
<dbReference type="GO" id="GO:0003700">
    <property type="term" value="F:DNA-binding transcription factor activity"/>
    <property type="evidence" value="ECO:0007669"/>
    <property type="project" value="InterPro"/>
</dbReference>
<dbReference type="GO" id="GO:0045892">
    <property type="term" value="P:negative regulation of DNA-templated transcription"/>
    <property type="evidence" value="ECO:0007669"/>
    <property type="project" value="TreeGrafter"/>
</dbReference>
<keyword evidence="5" id="KW-0614">Plasmid</keyword>
<dbReference type="SMART" id="SM00866">
    <property type="entry name" value="UTRA"/>
    <property type="match status" value="1"/>
</dbReference>
<dbReference type="SUPFAM" id="SSF46785">
    <property type="entry name" value="Winged helix' DNA-binding domain"/>
    <property type="match status" value="1"/>
</dbReference>
<dbReference type="PROSITE" id="PS50949">
    <property type="entry name" value="HTH_GNTR"/>
    <property type="match status" value="1"/>
</dbReference>
<dbReference type="STRING" id="716928.GCA_000261485_02399"/>
<name>A0A249PHH3_9HYPH</name>
<dbReference type="InterPro" id="IPR028978">
    <property type="entry name" value="Chorismate_lyase_/UTRA_dom_sf"/>
</dbReference>
<dbReference type="EMBL" id="CP023068">
    <property type="protein sequence ID" value="ASY65368.1"/>
    <property type="molecule type" value="Genomic_DNA"/>
</dbReference>
<dbReference type="PANTHER" id="PTHR44846">
    <property type="entry name" value="MANNOSYL-D-GLYCERATE TRANSPORT/METABOLISM SYSTEM REPRESSOR MNGR-RELATED"/>
    <property type="match status" value="1"/>
</dbReference>
<keyword evidence="1" id="KW-0805">Transcription regulation</keyword>
<dbReference type="Gene3D" id="1.10.10.10">
    <property type="entry name" value="Winged helix-like DNA-binding domain superfamily/Winged helix DNA-binding domain"/>
    <property type="match status" value="1"/>
</dbReference>
<evidence type="ECO:0000256" key="3">
    <source>
        <dbReference type="ARBA" id="ARBA00023163"/>
    </source>
</evidence>
<dbReference type="Pfam" id="PF00392">
    <property type="entry name" value="GntR"/>
    <property type="match status" value="1"/>
</dbReference>
<dbReference type="NCBIfam" id="TIGR02325">
    <property type="entry name" value="C_P_lyase_phnF"/>
    <property type="match status" value="1"/>
</dbReference>
<reference evidence="5 6" key="1">
    <citation type="submission" date="2017-08" db="EMBL/GenBank/DDBJ databases">
        <title>Multipartite genome sequences of Sinorhizobium species nodulating soybeans.</title>
        <authorList>
            <person name="Tian C.F."/>
        </authorList>
    </citation>
    <scope>NUCLEOTIDE SEQUENCE [LARGE SCALE GENOMIC DNA]</scope>
    <source>
        <strain evidence="5 6">CCBAU 05684</strain>
        <plasmid evidence="6">psj05684b</plasmid>
    </source>
</reference>
<geneLocation type="plasmid" evidence="6">
    <name>psj05684b</name>
</geneLocation>